<protein>
    <submittedName>
        <fullName evidence="3">Putative RxLR effector</fullName>
    </submittedName>
</protein>
<organism evidence="3">
    <name type="scientific">Plasmopara viticola</name>
    <name type="common">Downy mildew of grapevine</name>
    <name type="synonym">Botrytis viticola</name>
    <dbReference type="NCBI Taxonomy" id="143451"/>
    <lineage>
        <taxon>Eukaryota</taxon>
        <taxon>Sar</taxon>
        <taxon>Stramenopiles</taxon>
        <taxon>Oomycota</taxon>
        <taxon>Peronosporomycetes</taxon>
        <taxon>Peronosporales</taxon>
        <taxon>Peronosporaceae</taxon>
        <taxon>Plasmopara</taxon>
    </lineage>
</organism>
<dbReference type="EMBL" id="MN328412">
    <property type="protein sequence ID" value="QGU18290.1"/>
    <property type="molecule type" value="Genomic_DNA"/>
</dbReference>
<evidence type="ECO:0000313" key="3">
    <source>
        <dbReference type="EMBL" id="QGU18290.1"/>
    </source>
</evidence>
<feature type="signal peptide" evidence="2">
    <location>
        <begin position="1"/>
        <end position="22"/>
    </location>
</feature>
<feature type="region of interest" description="Disordered" evidence="1">
    <location>
        <begin position="48"/>
        <end position="76"/>
    </location>
</feature>
<feature type="compositionally biased region" description="Basic and acidic residues" evidence="1">
    <location>
        <begin position="54"/>
        <end position="72"/>
    </location>
</feature>
<proteinExistence type="predicted"/>
<evidence type="ECO:0000256" key="2">
    <source>
        <dbReference type="SAM" id="SignalP"/>
    </source>
</evidence>
<feature type="chain" id="PRO_5024914184" evidence="2">
    <location>
        <begin position="23"/>
        <end position="572"/>
    </location>
</feature>
<evidence type="ECO:0000256" key="1">
    <source>
        <dbReference type="SAM" id="MobiDB-lite"/>
    </source>
</evidence>
<feature type="compositionally biased region" description="Polar residues" evidence="1">
    <location>
        <begin position="373"/>
        <end position="389"/>
    </location>
</feature>
<feature type="region of interest" description="Disordered" evidence="1">
    <location>
        <begin position="366"/>
        <end position="389"/>
    </location>
</feature>
<sequence length="572" mass="62902">MRRAYFVAIALLVAAGGKTAAGFKHNEPLHASGSNFMASVDTVDEDLQSQNLQESRDPKDDLKLSAGNEERTPSALNNFLKEPKLLESIITAGKAMRTEGEANAIEAASKNLNQIESNKRQRIALTHNAVAGHRGHPSPDSDKSLMSVANENPLMLAESLKDQRPTAIMENAASLLKEHDYRLAPPESFTINDKAPDGRLKNQVVTQKAVQLDKNEHVDESFWREELVSVDQLMRLLDEFDKSAHPTTVNRHEESASAVALKSSNQLESNTHQRIAPTSNNVIGQVAHAPSNNVIGQVAHAPSNNVIGQVAHAPSNNVIGQVAHAPSSLSPVLVAKNIPSILADRLMKKRPTAIMKNAARYLTQHINRPAPSGPSTNGATTSNGGLNNQLTSQKTFQLDQNKHVGDVKTFWLPTAVDRQSVPEVWADEVAKGPDTFSNDAVNDEVKRVHAAFLETLNLPFHQYPQETAMMLRMVRWKKNAGPNNDITSALFKTLAKDHEEASRLQDLLGPDLKKLLGDGKMALPRNLKNLQEALIVKLVIMYDLFFRFCYKHENLIGDLPHNPSPASWILKL</sequence>
<keyword evidence="2" id="KW-0732">Signal</keyword>
<name>A0A650F4P8_PLAVT</name>
<accession>A0A650F4P8</accession>
<reference evidence="3" key="1">
    <citation type="submission" date="2019-08" db="EMBL/GenBank/DDBJ databases">
        <authorList>
            <person name="Chen T."/>
        </authorList>
    </citation>
    <scope>NUCLEOTIDE SEQUENCE</scope>
    <source>
        <strain evidence="3">YL</strain>
    </source>
</reference>
<dbReference type="AlphaFoldDB" id="A0A650F4P8"/>